<keyword evidence="2" id="KW-1133">Transmembrane helix</keyword>
<feature type="region of interest" description="Disordered" evidence="1">
    <location>
        <begin position="1"/>
        <end position="69"/>
    </location>
</feature>
<sequence length="361" mass="39701">MDSDRKSAVSSFYGGKTSFDPLNTDFPGGNVDLLSGGRSHTAGYNRSSFLDAGRQEPLKGGRDEEADAGLQDDGWDVYADFNNAGPKYSAAFGQSEAGYRQIPVPEAKGDDPVLTGPVEMVTVPTLGPEWQKTELRNMTKAAKREKTSELIKKKWKAWNRNERGLFGGWLTRKRLVFVLFGFFIIVGILLAFTIPRVPSFQFNNETPLTPASGSFNSSIPTQFSRLPANFTFPAYAALQIDTGGNFIPLTFSRITAEVYDLDTNFQVATGDLQHQTFPAKSFPQLNMPLNFSYVATNDTDQTWMNWYAACKSPSQYIGGTRPGVNFRLNLNLFIAGLPGTHDATTQVTDAPCPIELPTDSV</sequence>
<name>A0A0C3ALK7_PILCF</name>
<proteinExistence type="predicted"/>
<dbReference type="EMBL" id="KN833055">
    <property type="protein sequence ID" value="KIM74778.1"/>
    <property type="molecule type" value="Genomic_DNA"/>
</dbReference>
<evidence type="ECO:0000256" key="1">
    <source>
        <dbReference type="SAM" id="MobiDB-lite"/>
    </source>
</evidence>
<keyword evidence="2" id="KW-0812">Transmembrane</keyword>
<organism evidence="3 4">
    <name type="scientific">Piloderma croceum (strain F 1598)</name>
    <dbReference type="NCBI Taxonomy" id="765440"/>
    <lineage>
        <taxon>Eukaryota</taxon>
        <taxon>Fungi</taxon>
        <taxon>Dikarya</taxon>
        <taxon>Basidiomycota</taxon>
        <taxon>Agaricomycotina</taxon>
        <taxon>Agaricomycetes</taxon>
        <taxon>Agaricomycetidae</taxon>
        <taxon>Atheliales</taxon>
        <taxon>Atheliaceae</taxon>
        <taxon>Piloderma</taxon>
    </lineage>
</organism>
<keyword evidence="4" id="KW-1185">Reference proteome</keyword>
<reference evidence="4" key="2">
    <citation type="submission" date="2015-01" db="EMBL/GenBank/DDBJ databases">
        <title>Evolutionary Origins and Diversification of the Mycorrhizal Mutualists.</title>
        <authorList>
            <consortium name="DOE Joint Genome Institute"/>
            <consortium name="Mycorrhizal Genomics Consortium"/>
            <person name="Kohler A."/>
            <person name="Kuo A."/>
            <person name="Nagy L.G."/>
            <person name="Floudas D."/>
            <person name="Copeland A."/>
            <person name="Barry K.W."/>
            <person name="Cichocki N."/>
            <person name="Veneault-Fourrey C."/>
            <person name="LaButti K."/>
            <person name="Lindquist E.A."/>
            <person name="Lipzen A."/>
            <person name="Lundell T."/>
            <person name="Morin E."/>
            <person name="Murat C."/>
            <person name="Riley R."/>
            <person name="Ohm R."/>
            <person name="Sun H."/>
            <person name="Tunlid A."/>
            <person name="Henrissat B."/>
            <person name="Grigoriev I.V."/>
            <person name="Hibbett D.S."/>
            <person name="Martin F."/>
        </authorList>
    </citation>
    <scope>NUCLEOTIDE SEQUENCE [LARGE SCALE GENOMIC DNA]</scope>
    <source>
        <strain evidence="4">F 1598</strain>
    </source>
</reference>
<protein>
    <submittedName>
        <fullName evidence="3">Uncharacterized protein</fullName>
    </submittedName>
</protein>
<evidence type="ECO:0000256" key="2">
    <source>
        <dbReference type="SAM" id="Phobius"/>
    </source>
</evidence>
<feature type="transmembrane region" description="Helical" evidence="2">
    <location>
        <begin position="175"/>
        <end position="194"/>
    </location>
</feature>
<dbReference type="Proteomes" id="UP000054166">
    <property type="component" value="Unassembled WGS sequence"/>
</dbReference>
<reference evidence="3 4" key="1">
    <citation type="submission" date="2014-04" db="EMBL/GenBank/DDBJ databases">
        <authorList>
            <consortium name="DOE Joint Genome Institute"/>
            <person name="Kuo A."/>
            <person name="Tarkka M."/>
            <person name="Buscot F."/>
            <person name="Kohler A."/>
            <person name="Nagy L.G."/>
            <person name="Floudas D."/>
            <person name="Copeland A."/>
            <person name="Barry K.W."/>
            <person name="Cichocki N."/>
            <person name="Veneault-Fourrey C."/>
            <person name="LaButti K."/>
            <person name="Lindquist E.A."/>
            <person name="Lipzen A."/>
            <person name="Lundell T."/>
            <person name="Morin E."/>
            <person name="Murat C."/>
            <person name="Sun H."/>
            <person name="Tunlid A."/>
            <person name="Henrissat B."/>
            <person name="Grigoriev I.V."/>
            <person name="Hibbett D.S."/>
            <person name="Martin F."/>
            <person name="Nordberg H.P."/>
            <person name="Cantor M.N."/>
            <person name="Hua S.X."/>
        </authorList>
    </citation>
    <scope>NUCLEOTIDE SEQUENCE [LARGE SCALE GENOMIC DNA]</scope>
    <source>
        <strain evidence="3 4">F 1598</strain>
    </source>
</reference>
<dbReference type="AlphaFoldDB" id="A0A0C3ALK7"/>
<dbReference type="STRING" id="765440.A0A0C3ALK7"/>
<dbReference type="OrthoDB" id="5582002at2759"/>
<dbReference type="HOGENOM" id="CLU_053753_0_0_1"/>
<accession>A0A0C3ALK7</accession>
<keyword evidence="2" id="KW-0472">Membrane</keyword>
<feature type="compositionally biased region" description="Basic and acidic residues" evidence="1">
    <location>
        <begin position="53"/>
        <end position="63"/>
    </location>
</feature>
<evidence type="ECO:0000313" key="4">
    <source>
        <dbReference type="Proteomes" id="UP000054166"/>
    </source>
</evidence>
<gene>
    <name evidence="3" type="ORF">PILCRDRAFT_827839</name>
</gene>
<dbReference type="InParanoid" id="A0A0C3ALK7"/>
<evidence type="ECO:0000313" key="3">
    <source>
        <dbReference type="EMBL" id="KIM74778.1"/>
    </source>
</evidence>